<dbReference type="Pfam" id="PF22124">
    <property type="entry name" value="Glyco_hydro_95_cat"/>
    <property type="match status" value="1"/>
</dbReference>
<evidence type="ECO:0000259" key="3">
    <source>
        <dbReference type="Pfam" id="PF22124"/>
    </source>
</evidence>
<gene>
    <name evidence="4" type="ORF">DU508_09225</name>
</gene>
<evidence type="ECO:0000313" key="5">
    <source>
        <dbReference type="Proteomes" id="UP000253961"/>
    </source>
</evidence>
<evidence type="ECO:0000259" key="1">
    <source>
        <dbReference type="Pfam" id="PF14498"/>
    </source>
</evidence>
<feature type="domain" description="Alpha fucosidase A-like C-terminal" evidence="2">
    <location>
        <begin position="703"/>
        <end position="766"/>
    </location>
</feature>
<dbReference type="PIRSF" id="PIRSF007663">
    <property type="entry name" value="UCP007663"/>
    <property type="match status" value="1"/>
</dbReference>
<dbReference type="Pfam" id="PF21307">
    <property type="entry name" value="Glyco_hydro_95_C"/>
    <property type="match status" value="1"/>
</dbReference>
<dbReference type="RefSeq" id="WP_115402509.1">
    <property type="nucleotide sequence ID" value="NZ_QPKV01000003.1"/>
</dbReference>
<dbReference type="PANTHER" id="PTHR31084:SF0">
    <property type="entry name" value="ALPHA-L-FUCOSIDASE 2"/>
    <property type="match status" value="1"/>
</dbReference>
<sequence length="776" mass="86493">MNRLIYAILILLFGLSRSVAQTKPFKLWYDKPASRWEETLPLGNGRLGMMPDGGIKNEQIVLNDITLWSGAPQDANNYEAYKYLPEIRNLILAGKNDEAQDLVNKNFVCTGKGSGGANWGCFQMLGNLNIQYNYEGNEDNPTKYKRQLLLNNAIATTDFTLSNVNFKREYFTSFNGDVAIIRITADKAGQINCKLSLNRPERGISEVKANRIILSGQLDNGIDGKGMQYLTLLAPVASGGKIIKNGNTLEVTKANVLTIYLSTKTSYKDNNFRINAEALLNKAIKQNYAAEKLKHEAVFQKMFNRLNIDIGEGKNSQLSTDKRLSLYYKNPELDLQLPALFFQYGRYLSISSTRVGLLPPNLQGLWANQIHTPWNGDYHLDVNVQMNHWPLEVVNLSELNLPLTDLVGNLVPNGQKTAKAYYNAEGWIAHVITNIWGFTEPGESASWGVANAGSGWLCNNLWDHYAFTKDLNYLKKIYPIIKGSAQFYSSVLVSDPKTGWLMTAPSVSPENSFYMPNGKTANVTMGPTIDNQIVRELFQNVIYAAKTLGKDDLLIKSLQNKLNQLPPAGRISKDGRIMEWIEDYKETDPQHRHISHLYGLYPASLITVDATPDLAEASKKTLDVRGDDGPSWSIAYKLLFWARLRDGNRAFKLFKELLKPTQSTDINYGAGGGVYDNLLSAGPPFQIDGNFGATAGIAEMLIQSHEGYINLLPAIPDAWKKYGSVKGLKARGNYTVNLNWKNGLVTNYQVFSPTGNRVKVKVNGKLLTVVSLKKLG</sequence>
<dbReference type="InterPro" id="IPR027414">
    <property type="entry name" value="GH95_N_dom"/>
</dbReference>
<accession>A0A369Q4V4</accession>
<dbReference type="OrthoDB" id="9802600at2"/>
<dbReference type="Proteomes" id="UP000253961">
    <property type="component" value="Unassembled WGS sequence"/>
</dbReference>
<organism evidence="4 5">
    <name type="scientific">Pedobacter chinensis</name>
    <dbReference type="NCBI Taxonomy" id="2282421"/>
    <lineage>
        <taxon>Bacteria</taxon>
        <taxon>Pseudomonadati</taxon>
        <taxon>Bacteroidota</taxon>
        <taxon>Sphingobacteriia</taxon>
        <taxon>Sphingobacteriales</taxon>
        <taxon>Sphingobacteriaceae</taxon>
        <taxon>Pedobacter</taxon>
    </lineage>
</organism>
<reference evidence="4 5" key="1">
    <citation type="submission" date="2018-07" db="EMBL/GenBank/DDBJ databases">
        <title>Pedobacter sp. nov., isolated from soil.</title>
        <authorList>
            <person name="Zhou L.Y."/>
            <person name="Du Z.J."/>
        </authorList>
    </citation>
    <scope>NUCLEOTIDE SEQUENCE [LARGE SCALE GENOMIC DNA]</scope>
    <source>
        <strain evidence="4 5">JDX94</strain>
    </source>
</reference>
<keyword evidence="4" id="KW-0378">Hydrolase</keyword>
<dbReference type="SUPFAM" id="SSF48208">
    <property type="entry name" value="Six-hairpin glycosidases"/>
    <property type="match status" value="1"/>
</dbReference>
<protein>
    <submittedName>
        <fullName evidence="4">Glycoside hydrolase family 95 protein</fullName>
    </submittedName>
</protein>
<dbReference type="GO" id="GO:0004560">
    <property type="term" value="F:alpha-L-fucosidase activity"/>
    <property type="evidence" value="ECO:0007669"/>
    <property type="project" value="InterPro"/>
</dbReference>
<keyword evidence="5" id="KW-1185">Reference proteome</keyword>
<dbReference type="InterPro" id="IPR054363">
    <property type="entry name" value="GH95_cat"/>
</dbReference>
<comment type="caution">
    <text evidence="4">The sequence shown here is derived from an EMBL/GenBank/DDBJ whole genome shotgun (WGS) entry which is preliminary data.</text>
</comment>
<dbReference type="Gene3D" id="1.50.10.10">
    <property type="match status" value="1"/>
</dbReference>
<dbReference type="AlphaFoldDB" id="A0A369Q4V4"/>
<dbReference type="InterPro" id="IPR008928">
    <property type="entry name" value="6-hairpin_glycosidase_sf"/>
</dbReference>
<name>A0A369Q4V4_9SPHI</name>
<dbReference type="InterPro" id="IPR049053">
    <property type="entry name" value="AFCA-like_C"/>
</dbReference>
<dbReference type="PANTHER" id="PTHR31084">
    <property type="entry name" value="ALPHA-L-FUCOSIDASE 2"/>
    <property type="match status" value="1"/>
</dbReference>
<evidence type="ECO:0000313" key="4">
    <source>
        <dbReference type="EMBL" id="RDC57338.1"/>
    </source>
</evidence>
<dbReference type="EMBL" id="QPKV01000003">
    <property type="protein sequence ID" value="RDC57338.1"/>
    <property type="molecule type" value="Genomic_DNA"/>
</dbReference>
<evidence type="ECO:0000259" key="2">
    <source>
        <dbReference type="Pfam" id="PF21307"/>
    </source>
</evidence>
<dbReference type="GO" id="GO:0005975">
    <property type="term" value="P:carbohydrate metabolic process"/>
    <property type="evidence" value="ECO:0007669"/>
    <property type="project" value="InterPro"/>
</dbReference>
<proteinExistence type="predicted"/>
<feature type="domain" description="Glycosyl hydrolase family 95 N-terminal" evidence="1">
    <location>
        <begin position="27"/>
        <end position="269"/>
    </location>
</feature>
<dbReference type="InterPro" id="IPR012341">
    <property type="entry name" value="6hp_glycosidase-like_sf"/>
</dbReference>
<dbReference type="InterPro" id="IPR016518">
    <property type="entry name" value="Alpha-L-fucosidase"/>
</dbReference>
<feature type="domain" description="Glycosyl hydrolase family 95 catalytic" evidence="3">
    <location>
        <begin position="288"/>
        <end position="701"/>
    </location>
</feature>
<dbReference type="Pfam" id="PF14498">
    <property type="entry name" value="Glyco_hyd_65N_2"/>
    <property type="match status" value="1"/>
</dbReference>